<feature type="transmembrane region" description="Helical" evidence="1">
    <location>
        <begin position="579"/>
        <end position="598"/>
    </location>
</feature>
<accession>A0A6A6H8U7</accession>
<keyword evidence="1" id="KW-0472">Membrane</keyword>
<sequence>MASVHLARLTIRSKVQVRMRVGQAFLSFLLCSIDMSGLSSRDIKLPLHSWENKFARRQNKFYRIQDRTVIDELRADGTFDHDRPRIQLQDLRDASTLTEAFIQSQRNGNLDPSTIFDFCILKDFLGLADIRILQQRHQDTAVWIGTPPESRARTDIVLLDDRYDPNGGTSASRVWDCEEYLERPPVGKNVFVTALELPEFCSRLRRKRIPQPPQGCGAERRTIYVANPSSNSMLALAATVAPANATVLRDFLDRHVASRAYFGASTASAFMPQFVLEFHIPFFSLRRGRGLKDSRLLNGQPFRKSRSLPLPRSQKKDEEQDFFHEAQVSMLLYGIDEWVWTAYCCVDTYFGSEPGHRTYHEGSEDDSGMSYGVDAPSGGSRELRFPTWNPREYFLMVLARRMMQATREWTNLVHVFEERLIHYEETANEDESGMKFPFVDDRFLSKTKQLTWAVSTLQHFRDSLARTLVAWDNFASAELDQFNLGSGEALQSLWWGYIAEIRGHISSLRSLQLVLTQKLELFKEMKNGLTNASSLRESAAATRQNETIGVLTRMTVLYLPASLASSVFSIAMVSSETPWWAYIIVLIATTAVTLFAASKPRVLDHVFRIDD</sequence>
<evidence type="ECO:0000256" key="1">
    <source>
        <dbReference type="SAM" id="Phobius"/>
    </source>
</evidence>
<organism evidence="2 3">
    <name type="scientific">Viridothelium virens</name>
    <name type="common">Speckled blister lichen</name>
    <name type="synonym">Trypethelium virens</name>
    <dbReference type="NCBI Taxonomy" id="1048519"/>
    <lineage>
        <taxon>Eukaryota</taxon>
        <taxon>Fungi</taxon>
        <taxon>Dikarya</taxon>
        <taxon>Ascomycota</taxon>
        <taxon>Pezizomycotina</taxon>
        <taxon>Dothideomycetes</taxon>
        <taxon>Dothideomycetes incertae sedis</taxon>
        <taxon>Trypetheliales</taxon>
        <taxon>Trypetheliaceae</taxon>
        <taxon>Viridothelium</taxon>
    </lineage>
</organism>
<evidence type="ECO:0000313" key="3">
    <source>
        <dbReference type="Proteomes" id="UP000800092"/>
    </source>
</evidence>
<dbReference type="Proteomes" id="UP000800092">
    <property type="component" value="Unassembled WGS sequence"/>
</dbReference>
<reference evidence="2" key="1">
    <citation type="journal article" date="2020" name="Stud. Mycol.">
        <title>101 Dothideomycetes genomes: a test case for predicting lifestyles and emergence of pathogens.</title>
        <authorList>
            <person name="Haridas S."/>
            <person name="Albert R."/>
            <person name="Binder M."/>
            <person name="Bloem J."/>
            <person name="Labutti K."/>
            <person name="Salamov A."/>
            <person name="Andreopoulos B."/>
            <person name="Baker S."/>
            <person name="Barry K."/>
            <person name="Bills G."/>
            <person name="Bluhm B."/>
            <person name="Cannon C."/>
            <person name="Castanera R."/>
            <person name="Culley D."/>
            <person name="Daum C."/>
            <person name="Ezra D."/>
            <person name="Gonzalez J."/>
            <person name="Henrissat B."/>
            <person name="Kuo A."/>
            <person name="Liang C."/>
            <person name="Lipzen A."/>
            <person name="Lutzoni F."/>
            <person name="Magnuson J."/>
            <person name="Mondo S."/>
            <person name="Nolan M."/>
            <person name="Ohm R."/>
            <person name="Pangilinan J."/>
            <person name="Park H.-J."/>
            <person name="Ramirez L."/>
            <person name="Alfaro M."/>
            <person name="Sun H."/>
            <person name="Tritt A."/>
            <person name="Yoshinaga Y."/>
            <person name="Zwiers L.-H."/>
            <person name="Turgeon B."/>
            <person name="Goodwin S."/>
            <person name="Spatafora J."/>
            <person name="Crous P."/>
            <person name="Grigoriev I."/>
        </authorList>
    </citation>
    <scope>NUCLEOTIDE SEQUENCE</scope>
    <source>
        <strain evidence="2">Tuck. ex Michener</strain>
    </source>
</reference>
<gene>
    <name evidence="2" type="ORF">EV356DRAFT_466610</name>
</gene>
<evidence type="ECO:0000313" key="2">
    <source>
        <dbReference type="EMBL" id="KAF2234442.1"/>
    </source>
</evidence>
<dbReference type="OrthoDB" id="5428055at2759"/>
<keyword evidence="1" id="KW-0812">Transmembrane</keyword>
<dbReference type="EMBL" id="ML991798">
    <property type="protein sequence ID" value="KAF2234442.1"/>
    <property type="molecule type" value="Genomic_DNA"/>
</dbReference>
<keyword evidence="1" id="KW-1133">Transmembrane helix</keyword>
<dbReference type="Gene3D" id="1.20.58.340">
    <property type="entry name" value="Magnesium transport protein CorA, transmembrane region"/>
    <property type="match status" value="1"/>
</dbReference>
<protein>
    <recommendedName>
        <fullName evidence="4">Cora-domain-containing protein</fullName>
    </recommendedName>
</protein>
<name>A0A6A6H8U7_VIRVR</name>
<dbReference type="AlphaFoldDB" id="A0A6A6H8U7"/>
<evidence type="ECO:0008006" key="4">
    <source>
        <dbReference type="Google" id="ProtNLM"/>
    </source>
</evidence>
<proteinExistence type="predicted"/>
<keyword evidence="3" id="KW-1185">Reference proteome</keyword>